<dbReference type="Gene3D" id="3.30.565.10">
    <property type="entry name" value="Histidine kinase-like ATPase, C-terminal domain"/>
    <property type="match status" value="1"/>
</dbReference>
<dbReference type="SUPFAM" id="SSF55874">
    <property type="entry name" value="ATPase domain of HSP90 chaperone/DNA topoisomerase II/histidine kinase"/>
    <property type="match status" value="1"/>
</dbReference>
<dbReference type="PROSITE" id="PS50109">
    <property type="entry name" value="HIS_KIN"/>
    <property type="match status" value="1"/>
</dbReference>
<accession>A0A371AQW3</accession>
<protein>
    <recommendedName>
        <fullName evidence="2">histidine kinase</fullName>
        <ecNumber evidence="2">2.7.13.3</ecNumber>
    </recommendedName>
</protein>
<dbReference type="RefSeq" id="WP_115483140.1">
    <property type="nucleotide sequence ID" value="NZ_QRCT01000050.1"/>
</dbReference>
<dbReference type="GO" id="GO:0016020">
    <property type="term" value="C:membrane"/>
    <property type="evidence" value="ECO:0007669"/>
    <property type="project" value="InterPro"/>
</dbReference>
<keyword evidence="8" id="KW-1185">Reference proteome</keyword>
<comment type="caution">
    <text evidence="7">The sequence shown here is derived from an EMBL/GenBank/DDBJ whole genome shotgun (WGS) entry which is preliminary data.</text>
</comment>
<dbReference type="InterPro" id="IPR036097">
    <property type="entry name" value="HisK_dim/P_sf"/>
</dbReference>
<comment type="catalytic activity">
    <reaction evidence="1">
        <text>ATP + protein L-histidine = ADP + protein N-phospho-L-histidine.</text>
        <dbReference type="EC" id="2.7.13.3"/>
    </reaction>
</comment>
<evidence type="ECO:0000259" key="6">
    <source>
        <dbReference type="PROSITE" id="PS50109"/>
    </source>
</evidence>
<dbReference type="AlphaFoldDB" id="A0A371AQW3"/>
<dbReference type="CDD" id="cd00075">
    <property type="entry name" value="HATPase"/>
    <property type="match status" value="1"/>
</dbReference>
<evidence type="ECO:0000313" key="7">
    <source>
        <dbReference type="EMBL" id="RDU21977.1"/>
    </source>
</evidence>
<sequence length="296" mass="34833">MIFILMGLGVIGLYFAIRFFALQESIKKSNENLKEVLKDLEANRRVRIVVPNKKMEEFLETVNEYLEVAQNERIHHLRKEQEFKRQIENVSHDLRTPLTAVLGYINLIDLDTLKQDEKEYIEIIKKKAKALQRLISHFYDLSRLESSNYQLNFIEIDIKKYLREILLTYYQEFENRHIDVNLELEENAVLAKLDEEALERILTNLIQNAIKYAESDLKITLTQGNNRIQIVFENDSSELCEEDIGHLFERFYRKDSSRNSQSTGLGLTITQYLVEAMGGKIKAELLNQRLRISIIF</sequence>
<dbReference type="InterPro" id="IPR008358">
    <property type="entry name" value="Sig_transdc_His_kin/Pase_MprB"/>
</dbReference>
<organism evidence="7 8">
    <name type="scientific">Anaerosacchariphilus polymeriproducens</name>
    <dbReference type="NCBI Taxonomy" id="1812858"/>
    <lineage>
        <taxon>Bacteria</taxon>
        <taxon>Bacillati</taxon>
        <taxon>Bacillota</taxon>
        <taxon>Clostridia</taxon>
        <taxon>Lachnospirales</taxon>
        <taxon>Lachnospiraceae</taxon>
        <taxon>Anaerosacchariphilus</taxon>
    </lineage>
</organism>
<dbReference type="SUPFAM" id="SSF47384">
    <property type="entry name" value="Homodimeric domain of signal transducing histidine kinase"/>
    <property type="match status" value="1"/>
</dbReference>
<dbReference type="InterPro" id="IPR005467">
    <property type="entry name" value="His_kinase_dom"/>
</dbReference>
<evidence type="ECO:0000256" key="1">
    <source>
        <dbReference type="ARBA" id="ARBA00000085"/>
    </source>
</evidence>
<dbReference type="Pfam" id="PF00512">
    <property type="entry name" value="HisKA"/>
    <property type="match status" value="1"/>
</dbReference>
<evidence type="ECO:0000256" key="4">
    <source>
        <dbReference type="ARBA" id="ARBA00022777"/>
    </source>
</evidence>
<name>A0A371AQW3_9FIRM</name>
<reference evidence="7 8" key="1">
    <citation type="submission" date="2018-07" db="EMBL/GenBank/DDBJ databases">
        <title>Anaerosacharophilus polymeroproducens gen. nov. sp. nov., an anaerobic bacterium isolated from salt field.</title>
        <authorList>
            <person name="Kim W."/>
            <person name="Yang S.-H."/>
            <person name="Oh J."/>
            <person name="Lee J.-H."/>
            <person name="Kwon K.K."/>
        </authorList>
    </citation>
    <scope>NUCLEOTIDE SEQUENCE [LARGE SCALE GENOMIC DNA]</scope>
    <source>
        <strain evidence="7 8">MCWD5</strain>
    </source>
</reference>
<dbReference type="Gene3D" id="1.10.287.130">
    <property type="match status" value="1"/>
</dbReference>
<dbReference type="InterPro" id="IPR003594">
    <property type="entry name" value="HATPase_dom"/>
</dbReference>
<dbReference type="SMART" id="SM00388">
    <property type="entry name" value="HisKA"/>
    <property type="match status" value="1"/>
</dbReference>
<dbReference type="EC" id="2.7.13.3" evidence="2"/>
<dbReference type="PRINTS" id="PR01780">
    <property type="entry name" value="LANTIREGPROT"/>
</dbReference>
<keyword evidence="4 7" id="KW-0418">Kinase</keyword>
<proteinExistence type="predicted"/>
<keyword evidence="4 7" id="KW-0808">Transferase</keyword>
<dbReference type="EMBL" id="QRCT01000050">
    <property type="protein sequence ID" value="RDU21977.1"/>
    <property type="molecule type" value="Genomic_DNA"/>
</dbReference>
<dbReference type="PANTHER" id="PTHR43547">
    <property type="entry name" value="TWO-COMPONENT HISTIDINE KINASE"/>
    <property type="match status" value="1"/>
</dbReference>
<dbReference type="PANTHER" id="PTHR43547:SF2">
    <property type="entry name" value="HYBRID SIGNAL TRANSDUCTION HISTIDINE KINASE C"/>
    <property type="match status" value="1"/>
</dbReference>
<evidence type="ECO:0000256" key="2">
    <source>
        <dbReference type="ARBA" id="ARBA00012438"/>
    </source>
</evidence>
<evidence type="ECO:0000256" key="3">
    <source>
        <dbReference type="ARBA" id="ARBA00022553"/>
    </source>
</evidence>
<keyword evidence="5" id="KW-0902">Two-component regulatory system</keyword>
<evidence type="ECO:0000313" key="8">
    <source>
        <dbReference type="Proteomes" id="UP000255036"/>
    </source>
</evidence>
<dbReference type="GO" id="GO:0000155">
    <property type="term" value="F:phosphorelay sensor kinase activity"/>
    <property type="evidence" value="ECO:0007669"/>
    <property type="project" value="InterPro"/>
</dbReference>
<dbReference type="Proteomes" id="UP000255036">
    <property type="component" value="Unassembled WGS sequence"/>
</dbReference>
<gene>
    <name evidence="7" type="ORF">DWV06_15700</name>
</gene>
<dbReference type="OrthoDB" id="9792991at2"/>
<dbReference type="CDD" id="cd00082">
    <property type="entry name" value="HisKA"/>
    <property type="match status" value="1"/>
</dbReference>
<dbReference type="Pfam" id="PF02518">
    <property type="entry name" value="HATPase_c"/>
    <property type="match status" value="1"/>
</dbReference>
<feature type="domain" description="Histidine kinase" evidence="6">
    <location>
        <begin position="89"/>
        <end position="296"/>
    </location>
</feature>
<dbReference type="SMART" id="SM00387">
    <property type="entry name" value="HATPase_c"/>
    <property type="match status" value="1"/>
</dbReference>
<evidence type="ECO:0000256" key="5">
    <source>
        <dbReference type="ARBA" id="ARBA00023012"/>
    </source>
</evidence>
<dbReference type="InterPro" id="IPR003661">
    <property type="entry name" value="HisK_dim/P_dom"/>
</dbReference>
<dbReference type="InterPro" id="IPR036890">
    <property type="entry name" value="HATPase_C_sf"/>
</dbReference>
<keyword evidence="3" id="KW-0597">Phosphoprotein</keyword>